<protein>
    <submittedName>
        <fullName evidence="2">Uncharacterized protein</fullName>
    </submittedName>
</protein>
<gene>
    <name evidence="2" type="ORF">N0V87_002839</name>
</gene>
<name>A0A9W8X4B0_9PLEO</name>
<sequence length="303" mass="34746">MTVSLAALVHVYGDTVFLEGPQKEAVNLEKLIFTATKDDMRGQRFIRCKEEDELIGFIRSLRSLEVLCLNYTPQPKVAEVYDPFDLGGNQKSLRDEFPSGSSPGPQQESDVYCTFPLKRALLPSVEYSRQSIALTQQQWKLSKADLVFVAKACPYAMDLAIPCRELEKIVWSQGQITPELQQQVESIVDTLNKIHLLEYLQWVKNSREHWHREDIVESCNVKAMTRVVLETLSAKGLRLDLFTVVLRDTVYPYDVGPDQWHLRVHEDTKKPTIFSAKAQGTIWSVLETSATVIFLVFLRRRRD</sequence>
<keyword evidence="1" id="KW-1133">Transmembrane helix</keyword>
<evidence type="ECO:0000313" key="3">
    <source>
        <dbReference type="Proteomes" id="UP001140562"/>
    </source>
</evidence>
<keyword evidence="3" id="KW-1185">Reference proteome</keyword>
<dbReference type="EMBL" id="JAPEUV010000019">
    <property type="protein sequence ID" value="KAJ4339901.1"/>
    <property type="molecule type" value="Genomic_DNA"/>
</dbReference>
<accession>A0A9W8X4B0</accession>
<proteinExistence type="predicted"/>
<keyword evidence="1" id="KW-0812">Transmembrane</keyword>
<keyword evidence="1" id="KW-0472">Membrane</keyword>
<comment type="caution">
    <text evidence="2">The sequence shown here is derived from an EMBL/GenBank/DDBJ whole genome shotgun (WGS) entry which is preliminary data.</text>
</comment>
<dbReference type="Proteomes" id="UP001140562">
    <property type="component" value="Unassembled WGS sequence"/>
</dbReference>
<evidence type="ECO:0000256" key="1">
    <source>
        <dbReference type="SAM" id="Phobius"/>
    </source>
</evidence>
<dbReference type="OrthoDB" id="10547751at2759"/>
<dbReference type="AlphaFoldDB" id="A0A9W8X4B0"/>
<reference evidence="2" key="1">
    <citation type="submission" date="2022-10" db="EMBL/GenBank/DDBJ databases">
        <title>Tapping the CABI collections for fungal endophytes: first genome assemblies for Collariella, Neodidymelliopsis, Ascochyta clinopodiicola, Didymella pomorum, Didymosphaeria variabile, Neocosmospora piperis and Neocucurbitaria cava.</title>
        <authorList>
            <person name="Hill R."/>
        </authorList>
    </citation>
    <scope>NUCLEOTIDE SEQUENCE</scope>
    <source>
        <strain evidence="2">IMI 360193</strain>
    </source>
</reference>
<evidence type="ECO:0000313" key="2">
    <source>
        <dbReference type="EMBL" id="KAJ4339901.1"/>
    </source>
</evidence>
<organism evidence="2 3">
    <name type="scientific">Didymella glomerata</name>
    <dbReference type="NCBI Taxonomy" id="749621"/>
    <lineage>
        <taxon>Eukaryota</taxon>
        <taxon>Fungi</taxon>
        <taxon>Dikarya</taxon>
        <taxon>Ascomycota</taxon>
        <taxon>Pezizomycotina</taxon>
        <taxon>Dothideomycetes</taxon>
        <taxon>Pleosporomycetidae</taxon>
        <taxon>Pleosporales</taxon>
        <taxon>Pleosporineae</taxon>
        <taxon>Didymellaceae</taxon>
        <taxon>Didymella</taxon>
    </lineage>
</organism>
<feature type="transmembrane region" description="Helical" evidence="1">
    <location>
        <begin position="280"/>
        <end position="298"/>
    </location>
</feature>